<accession>A0A6M2EMJ8</accession>
<comment type="subcellular location">
    <subcellularLocation>
        <location evidence="1">Nucleus</location>
    </subcellularLocation>
</comment>
<keyword evidence="2" id="KW-0805">Transcription regulation</keyword>
<dbReference type="SUPFAM" id="SSF47459">
    <property type="entry name" value="HLH, helix-loop-helix DNA-binding domain"/>
    <property type="match status" value="1"/>
</dbReference>
<sequence length="218" mass="24032">MDKTDHDGINAVQHILLLSNGLEYLGTDQVMILVHKPKLWGQHERRLFGMKTTASYRINPSTYTDKASMLDEVIEYLKQLQAQVQMVSRMNMQPMMLPMALQQQLQMSMMAPISMGMAGMGMGMGMGVVDMNTLAARSNIAGVSPVLHPTAFMPMTTWDGSNGHERLPSAAPSATVMPDPLSAFLACQSQPMTMDAYSRMASMYQQLHQQSPASNSKS</sequence>
<evidence type="ECO:0000256" key="2">
    <source>
        <dbReference type="ARBA" id="ARBA00023015"/>
    </source>
</evidence>
<dbReference type="GO" id="GO:0046983">
    <property type="term" value="F:protein dimerization activity"/>
    <property type="evidence" value="ECO:0007669"/>
    <property type="project" value="InterPro"/>
</dbReference>
<evidence type="ECO:0000256" key="3">
    <source>
        <dbReference type="ARBA" id="ARBA00023125"/>
    </source>
</evidence>
<evidence type="ECO:0000313" key="6">
    <source>
        <dbReference type="EMBL" id="NUU86542.1"/>
    </source>
</evidence>
<evidence type="ECO:0000256" key="4">
    <source>
        <dbReference type="ARBA" id="ARBA00023163"/>
    </source>
</evidence>
<evidence type="ECO:0000256" key="5">
    <source>
        <dbReference type="ARBA" id="ARBA00023242"/>
    </source>
</evidence>
<protein>
    <recommendedName>
        <fullName evidence="7">BHLH domain-containing protein</fullName>
    </recommendedName>
</protein>
<dbReference type="AlphaFoldDB" id="A0A6M2EMJ8"/>
<dbReference type="PANTHER" id="PTHR45855:SF23">
    <property type="entry name" value="TRANSCRIPTION FACTOR MEE8-RELATED"/>
    <property type="match status" value="1"/>
</dbReference>
<dbReference type="InterPro" id="IPR036638">
    <property type="entry name" value="HLH_DNA-bd_sf"/>
</dbReference>
<organism evidence="6">
    <name type="scientific">Populus davidiana</name>
    <dbReference type="NCBI Taxonomy" id="266767"/>
    <lineage>
        <taxon>Eukaryota</taxon>
        <taxon>Viridiplantae</taxon>
        <taxon>Streptophyta</taxon>
        <taxon>Embryophyta</taxon>
        <taxon>Tracheophyta</taxon>
        <taxon>Spermatophyta</taxon>
        <taxon>Magnoliopsida</taxon>
        <taxon>eudicotyledons</taxon>
        <taxon>Gunneridae</taxon>
        <taxon>Pentapetalae</taxon>
        <taxon>rosids</taxon>
        <taxon>fabids</taxon>
        <taxon>Malpighiales</taxon>
        <taxon>Salicaceae</taxon>
        <taxon>Saliceae</taxon>
        <taxon>Populus</taxon>
    </lineage>
</organism>
<dbReference type="EMBL" id="GILB01006209">
    <property type="protein sequence ID" value="NUU86542.1"/>
    <property type="molecule type" value="Transcribed_RNA"/>
</dbReference>
<keyword evidence="3" id="KW-0238">DNA-binding</keyword>
<evidence type="ECO:0008006" key="7">
    <source>
        <dbReference type="Google" id="ProtNLM"/>
    </source>
</evidence>
<dbReference type="GO" id="GO:0003677">
    <property type="term" value="F:DNA binding"/>
    <property type="evidence" value="ECO:0007669"/>
    <property type="project" value="UniProtKB-KW"/>
</dbReference>
<name>A0A6M2EMJ8_9ROSI</name>
<dbReference type="InterPro" id="IPR031066">
    <property type="entry name" value="bHLH_ALC-like_plant"/>
</dbReference>
<dbReference type="PANTHER" id="PTHR45855">
    <property type="entry name" value="TRANSCRIPTION FACTOR PIF1-RELATED"/>
    <property type="match status" value="1"/>
</dbReference>
<dbReference type="Gene3D" id="4.10.280.10">
    <property type="entry name" value="Helix-loop-helix DNA-binding domain"/>
    <property type="match status" value="1"/>
</dbReference>
<proteinExistence type="predicted"/>
<keyword evidence="5" id="KW-0539">Nucleus</keyword>
<keyword evidence="4" id="KW-0804">Transcription</keyword>
<reference evidence="6" key="1">
    <citation type="submission" date="2020-03" db="EMBL/GenBank/DDBJ databases">
        <authorList>
            <person name="Zhang R."/>
        </authorList>
    </citation>
    <scope>NUCLEOTIDE SEQUENCE</scope>
</reference>
<dbReference type="GO" id="GO:0005634">
    <property type="term" value="C:nucleus"/>
    <property type="evidence" value="ECO:0007669"/>
    <property type="project" value="UniProtKB-SubCell"/>
</dbReference>
<evidence type="ECO:0000256" key="1">
    <source>
        <dbReference type="ARBA" id="ARBA00004123"/>
    </source>
</evidence>